<protein>
    <submittedName>
        <fullName evidence="2">Uncharacterized protein</fullName>
    </submittedName>
</protein>
<evidence type="ECO:0000313" key="2">
    <source>
        <dbReference type="EMBL" id="RCV36522.1"/>
    </source>
</evidence>
<dbReference type="EMBL" id="CM003534">
    <property type="protein sequence ID" value="RCV36522.1"/>
    <property type="molecule type" value="Genomic_DNA"/>
</dbReference>
<proteinExistence type="predicted"/>
<feature type="compositionally biased region" description="Polar residues" evidence="1">
    <location>
        <begin position="90"/>
        <end position="104"/>
    </location>
</feature>
<name>A0A368S261_SETIT</name>
<dbReference type="OrthoDB" id="429145at2759"/>
<organism evidence="2">
    <name type="scientific">Setaria italica</name>
    <name type="common">Foxtail millet</name>
    <name type="synonym">Panicum italicum</name>
    <dbReference type="NCBI Taxonomy" id="4555"/>
    <lineage>
        <taxon>Eukaryota</taxon>
        <taxon>Viridiplantae</taxon>
        <taxon>Streptophyta</taxon>
        <taxon>Embryophyta</taxon>
        <taxon>Tracheophyta</taxon>
        <taxon>Spermatophyta</taxon>
        <taxon>Magnoliopsida</taxon>
        <taxon>Liliopsida</taxon>
        <taxon>Poales</taxon>
        <taxon>Poaceae</taxon>
        <taxon>PACMAD clade</taxon>
        <taxon>Panicoideae</taxon>
        <taxon>Panicodae</taxon>
        <taxon>Paniceae</taxon>
        <taxon>Cenchrinae</taxon>
        <taxon>Setaria</taxon>
    </lineage>
</organism>
<feature type="compositionally biased region" description="Basic and acidic residues" evidence="1">
    <location>
        <begin position="105"/>
        <end position="116"/>
    </location>
</feature>
<evidence type="ECO:0000256" key="1">
    <source>
        <dbReference type="SAM" id="MobiDB-lite"/>
    </source>
</evidence>
<gene>
    <name evidence="2" type="ORF">SETIT_7G325400v2</name>
</gene>
<dbReference type="InterPro" id="IPR036398">
    <property type="entry name" value="CA_dom_sf"/>
</dbReference>
<feature type="region of interest" description="Disordered" evidence="1">
    <location>
        <begin position="86"/>
        <end position="116"/>
    </location>
</feature>
<sequence>MLLQNSSGQASTYCSCPSFLLRAAHLRSLPSLATTNKLPAMVSSRAANPNLDSLSRSYAAANATHHGKVGGTISVNGSFDTMHWHAPSDHTINGQRLSSTSSTRKAFDSIHKERKG</sequence>
<reference evidence="2" key="2">
    <citation type="submission" date="2015-07" db="EMBL/GenBank/DDBJ databases">
        <authorList>
            <person name="Noorani M."/>
        </authorList>
    </citation>
    <scope>NUCLEOTIDE SEQUENCE</scope>
    <source>
        <strain evidence="2">Yugu1</strain>
    </source>
</reference>
<reference evidence="2" key="1">
    <citation type="journal article" date="2012" name="Nat. Biotechnol.">
        <title>Reference genome sequence of the model plant Setaria.</title>
        <authorList>
            <person name="Bennetzen J.L."/>
            <person name="Schmutz J."/>
            <person name="Wang H."/>
            <person name="Percifield R."/>
            <person name="Hawkins J."/>
            <person name="Pontaroli A.C."/>
            <person name="Estep M."/>
            <person name="Feng L."/>
            <person name="Vaughn J.N."/>
            <person name="Grimwood J."/>
            <person name="Jenkins J."/>
            <person name="Barry K."/>
            <person name="Lindquist E."/>
            <person name="Hellsten U."/>
            <person name="Deshpande S."/>
            <person name="Wang X."/>
            <person name="Wu X."/>
            <person name="Mitros T."/>
            <person name="Triplett J."/>
            <person name="Yang X."/>
            <person name="Ye C.Y."/>
            <person name="Mauro-Herrera M."/>
            <person name="Wang L."/>
            <person name="Li P."/>
            <person name="Sharma M."/>
            <person name="Sharma R."/>
            <person name="Ronald P.C."/>
            <person name="Panaud O."/>
            <person name="Kellogg E.A."/>
            <person name="Brutnell T.P."/>
            <person name="Doust A.N."/>
            <person name="Tuskan G.A."/>
            <person name="Rokhsar D."/>
            <person name="Devos K.M."/>
        </authorList>
    </citation>
    <scope>NUCLEOTIDE SEQUENCE [LARGE SCALE GENOMIC DNA]</scope>
    <source>
        <strain evidence="2">Yugu1</strain>
    </source>
</reference>
<dbReference type="AlphaFoldDB" id="A0A368S261"/>
<accession>A0A368S261</accession>
<dbReference type="SUPFAM" id="SSF51069">
    <property type="entry name" value="Carbonic anhydrase"/>
    <property type="match status" value="1"/>
</dbReference>